<dbReference type="RefSeq" id="WP_188439251.1">
    <property type="nucleotide sequence ID" value="NZ_BMGK01000002.1"/>
</dbReference>
<dbReference type="Pfam" id="PF07995">
    <property type="entry name" value="GSDH"/>
    <property type="match status" value="1"/>
</dbReference>
<dbReference type="InterPro" id="IPR011041">
    <property type="entry name" value="Quinoprot_gluc/sorb_DH_b-prop"/>
</dbReference>
<dbReference type="Proteomes" id="UP000652231">
    <property type="component" value="Unassembled WGS sequence"/>
</dbReference>
<keyword evidence="1" id="KW-0732">Signal</keyword>
<dbReference type="PROSITE" id="PS51257">
    <property type="entry name" value="PROKAR_LIPOPROTEIN"/>
    <property type="match status" value="1"/>
</dbReference>
<keyword evidence="4" id="KW-1185">Reference proteome</keyword>
<dbReference type="PANTHER" id="PTHR19328">
    <property type="entry name" value="HEDGEHOG-INTERACTING PROTEIN"/>
    <property type="match status" value="1"/>
</dbReference>
<evidence type="ECO:0000313" key="3">
    <source>
        <dbReference type="EMBL" id="GGD84327.1"/>
    </source>
</evidence>
<dbReference type="InterPro" id="IPR011042">
    <property type="entry name" value="6-blade_b-propeller_TolB-like"/>
</dbReference>
<feature type="domain" description="Glucose/Sorbosone dehydrogenase" evidence="2">
    <location>
        <begin position="45"/>
        <end position="363"/>
    </location>
</feature>
<reference evidence="3" key="2">
    <citation type="submission" date="2020-09" db="EMBL/GenBank/DDBJ databases">
        <authorList>
            <person name="Sun Q."/>
            <person name="Zhou Y."/>
        </authorList>
    </citation>
    <scope>NUCLEOTIDE SEQUENCE</scope>
    <source>
        <strain evidence="3">CGMCC 1.12924</strain>
    </source>
</reference>
<feature type="signal peptide" evidence="1">
    <location>
        <begin position="1"/>
        <end position="18"/>
    </location>
</feature>
<evidence type="ECO:0000313" key="4">
    <source>
        <dbReference type="Proteomes" id="UP000652231"/>
    </source>
</evidence>
<organism evidence="3 4">
    <name type="scientific">Planktosalinus lacus</name>
    <dbReference type="NCBI Taxonomy" id="1526573"/>
    <lineage>
        <taxon>Bacteria</taxon>
        <taxon>Pseudomonadati</taxon>
        <taxon>Bacteroidota</taxon>
        <taxon>Flavobacteriia</taxon>
        <taxon>Flavobacteriales</taxon>
        <taxon>Flavobacteriaceae</taxon>
        <taxon>Planktosalinus</taxon>
    </lineage>
</organism>
<comment type="caution">
    <text evidence="3">The sequence shown here is derived from an EMBL/GenBank/DDBJ whole genome shotgun (WGS) entry which is preliminary data.</text>
</comment>
<dbReference type="EMBL" id="BMGK01000002">
    <property type="protein sequence ID" value="GGD84327.1"/>
    <property type="molecule type" value="Genomic_DNA"/>
</dbReference>
<gene>
    <name evidence="3" type="ORF">GCM10011312_05430</name>
</gene>
<evidence type="ECO:0000256" key="1">
    <source>
        <dbReference type="SAM" id="SignalP"/>
    </source>
</evidence>
<dbReference type="SUPFAM" id="SSF50952">
    <property type="entry name" value="Soluble quinoprotein glucose dehydrogenase"/>
    <property type="match status" value="1"/>
</dbReference>
<protein>
    <submittedName>
        <fullName evidence="3">Pyrroloquinoline-quinone glucose dehydrogenase</fullName>
    </submittedName>
</protein>
<feature type="chain" id="PRO_5035217302" evidence="1">
    <location>
        <begin position="19"/>
        <end position="372"/>
    </location>
</feature>
<sequence length="372" mass="41524">MKIKILLLLFSGWFISCAQVKQNDIEIKPQQGSYTFETVFSNVAIPWGLAWLPDGSMLVGDKSGEVTLVNGNNELTISTGFEDLYLRGQGGLLDILPHPDYENNKWIYFAYASSMGEGEGGNTKIVRAKLEENKLTQIDELYKASPNSAKGVHFGSRMVFDKQGYLYFTIGDRGNRDENPQDITRDGGKIYRINDDGSIPGDNPFVNEAGAKTAIYSYGHRNQQGMDIHPETGEIWTHEHGPKGGDEINITKKGANYGWPLITYGVNYSGTTITEKTHKEGMEQPLYYWIPSIAPSGMTFVTGDKYPDWKGHLLVGSLKFQYLELLKINNNQVTERQKIAEDIGRLRTVKMGPDGYVYMGVEGKGIVKVIPN</sequence>
<dbReference type="Gene3D" id="2.120.10.30">
    <property type="entry name" value="TolB, C-terminal domain"/>
    <property type="match status" value="1"/>
</dbReference>
<reference evidence="3" key="1">
    <citation type="journal article" date="2014" name="Int. J. Syst. Evol. Microbiol.">
        <title>Complete genome sequence of Corynebacterium casei LMG S-19264T (=DSM 44701T), isolated from a smear-ripened cheese.</title>
        <authorList>
            <consortium name="US DOE Joint Genome Institute (JGI-PGF)"/>
            <person name="Walter F."/>
            <person name="Albersmeier A."/>
            <person name="Kalinowski J."/>
            <person name="Ruckert C."/>
        </authorList>
    </citation>
    <scope>NUCLEOTIDE SEQUENCE</scope>
    <source>
        <strain evidence="3">CGMCC 1.12924</strain>
    </source>
</reference>
<dbReference type="InterPro" id="IPR012938">
    <property type="entry name" value="Glc/Sorbosone_DH"/>
</dbReference>
<proteinExistence type="predicted"/>
<dbReference type="AlphaFoldDB" id="A0A8J2Y6W8"/>
<dbReference type="PANTHER" id="PTHR19328:SF75">
    <property type="entry name" value="ALDOSE SUGAR DEHYDROGENASE YLII"/>
    <property type="match status" value="1"/>
</dbReference>
<evidence type="ECO:0000259" key="2">
    <source>
        <dbReference type="Pfam" id="PF07995"/>
    </source>
</evidence>
<name>A0A8J2Y6W8_9FLAO</name>
<accession>A0A8J2Y6W8</accession>